<evidence type="ECO:0000313" key="3">
    <source>
        <dbReference type="Proteomes" id="UP000051672"/>
    </source>
</evidence>
<dbReference type="OrthoDB" id="2404328at2"/>
<dbReference type="PATRIC" id="fig|1423727.3.peg.1051"/>
<feature type="signal peptide" evidence="1">
    <location>
        <begin position="1"/>
        <end position="31"/>
    </location>
</feature>
<protein>
    <submittedName>
        <fullName evidence="2">Uncharacterized protein</fullName>
    </submittedName>
</protein>
<gene>
    <name evidence="2" type="ORF">FC34_GL001043</name>
</gene>
<evidence type="ECO:0000313" key="2">
    <source>
        <dbReference type="EMBL" id="KRM72060.1"/>
    </source>
</evidence>
<accession>A0A0R2B8Y0</accession>
<evidence type="ECO:0000256" key="1">
    <source>
        <dbReference type="SAM" id="SignalP"/>
    </source>
</evidence>
<name>A0A0R2B8Y0_9LACO</name>
<keyword evidence="3" id="KW-1185">Reference proteome</keyword>
<comment type="caution">
    <text evidence="2">The sequence shown here is derived from an EMBL/GenBank/DDBJ whole genome shotgun (WGS) entry which is preliminary data.</text>
</comment>
<keyword evidence="1" id="KW-0732">Signal</keyword>
<dbReference type="AlphaFoldDB" id="A0A0R2B8Y0"/>
<dbReference type="STRING" id="1423727.FC34_GL001043"/>
<reference evidence="2 3" key="1">
    <citation type="journal article" date="2015" name="Genome Announc.">
        <title>Expanding the biotechnology potential of lactobacilli through comparative genomics of 213 strains and associated genera.</title>
        <authorList>
            <person name="Sun Z."/>
            <person name="Harris H.M."/>
            <person name="McCann A."/>
            <person name="Guo C."/>
            <person name="Argimon S."/>
            <person name="Zhang W."/>
            <person name="Yang X."/>
            <person name="Jeffery I.B."/>
            <person name="Cooney J.C."/>
            <person name="Kagawa T.F."/>
            <person name="Liu W."/>
            <person name="Song Y."/>
            <person name="Salvetti E."/>
            <person name="Wrobel A."/>
            <person name="Rasinkangas P."/>
            <person name="Parkhill J."/>
            <person name="Rea M.C."/>
            <person name="O'Sullivan O."/>
            <person name="Ritari J."/>
            <person name="Douillard F.P."/>
            <person name="Paul Ross R."/>
            <person name="Yang R."/>
            <person name="Briner A.E."/>
            <person name="Felis G.E."/>
            <person name="de Vos W.M."/>
            <person name="Barrangou R."/>
            <person name="Klaenhammer T.R."/>
            <person name="Caufield P.W."/>
            <person name="Cui Y."/>
            <person name="Zhang H."/>
            <person name="O'Toole P.W."/>
        </authorList>
    </citation>
    <scope>NUCLEOTIDE SEQUENCE [LARGE SCALE GENOMIC DNA]</scope>
    <source>
        <strain evidence="2 3">DSM 23927</strain>
    </source>
</reference>
<feature type="chain" id="PRO_5006415245" evidence="1">
    <location>
        <begin position="32"/>
        <end position="253"/>
    </location>
</feature>
<proteinExistence type="predicted"/>
<dbReference type="RefSeq" id="WP_057894330.1">
    <property type="nucleotide sequence ID" value="NZ_AYZQ01000002.1"/>
</dbReference>
<dbReference type="EMBL" id="AYZQ01000002">
    <property type="protein sequence ID" value="KRM72060.1"/>
    <property type="molecule type" value="Genomic_DNA"/>
</dbReference>
<organism evidence="2 3">
    <name type="scientific">Lacticaseibacillus brantae DSM 23927</name>
    <dbReference type="NCBI Taxonomy" id="1423727"/>
    <lineage>
        <taxon>Bacteria</taxon>
        <taxon>Bacillati</taxon>
        <taxon>Bacillota</taxon>
        <taxon>Bacilli</taxon>
        <taxon>Lactobacillales</taxon>
        <taxon>Lactobacillaceae</taxon>
        <taxon>Lacticaseibacillus</taxon>
    </lineage>
</organism>
<dbReference type="Proteomes" id="UP000051672">
    <property type="component" value="Unassembled WGS sequence"/>
</dbReference>
<sequence length="253" mass="27744">MGVKRTIFTALAAVALLGTGVSLVNAPTAQAAAVATTQGRAYIHYVKGYSIAVWTTPTADRQLTGKTIKDGSQVTYVDKTTGADGHVWYKLADNQWISGQYAVSQVIPQTSGTLLINEHPAFGVPVFDSPNADQLGTGRILKGGQQLPFVDAQFGFDGHVWYKLGNNEWVNSQFAGIIFDNGKGTSEPIRIKYTPGYSIAVWNSPLINQQPTAKKLKHGTVWKTFKMVEYNNTYWYNLGGNQWINGKYTEFAN</sequence>